<evidence type="ECO:0000313" key="1">
    <source>
        <dbReference type="EMBL" id="KAF4386910.1"/>
    </source>
</evidence>
<keyword evidence="4" id="KW-1185">Reference proteome</keyword>
<name>A0A7J6GX48_CANSA</name>
<dbReference type="AlphaFoldDB" id="A0A7J6GX48"/>
<evidence type="ECO:0008006" key="5">
    <source>
        <dbReference type="Google" id="ProtNLM"/>
    </source>
</evidence>
<gene>
    <name evidence="1" type="ORF">F8388_006865</name>
    <name evidence="2" type="ORF">G4B88_019699</name>
</gene>
<dbReference type="EMBL" id="JAATIP010000041">
    <property type="protein sequence ID" value="KAF4386910.1"/>
    <property type="molecule type" value="Genomic_DNA"/>
</dbReference>
<dbReference type="PANTHER" id="PTHR34049:SF1">
    <property type="entry name" value="F-BOX PROTEIN SKIP27"/>
    <property type="match status" value="1"/>
</dbReference>
<sequence length="182" mass="20056">MALGKKSRSCNFTRSGLINGGVDNDEGFEWGLVNYARPIEKKRDIVSNNGSDIISRTPSMKKRCVRDSTILNPETETESETCALQALPGDILIHIVSGVDHDDLSKLYNVATFIREAALVAEEMHFAFSTPKKVPAFRTAIDLENLTEDIEAPNAPKQTRARGSRLEGKKFGSISVNLFGEQ</sequence>
<evidence type="ECO:0000313" key="3">
    <source>
        <dbReference type="Proteomes" id="UP000525078"/>
    </source>
</evidence>
<protein>
    <recommendedName>
        <fullName evidence="5">F-box protein</fullName>
    </recommendedName>
</protein>
<dbReference type="Proteomes" id="UP000583929">
    <property type="component" value="Unassembled WGS sequence"/>
</dbReference>
<dbReference type="InterPro" id="IPR045286">
    <property type="entry name" value="FBS1-like"/>
</dbReference>
<proteinExistence type="predicted"/>
<comment type="caution">
    <text evidence="1">The sequence shown here is derived from an EMBL/GenBank/DDBJ whole genome shotgun (WGS) entry which is preliminary data.</text>
</comment>
<accession>A0A7J6GX48</accession>
<dbReference type="EMBL" id="JAATIQ010000029">
    <property type="protein sequence ID" value="KAF4397978.1"/>
    <property type="molecule type" value="Genomic_DNA"/>
</dbReference>
<reference evidence="3 4" key="1">
    <citation type="journal article" date="2020" name="bioRxiv">
        <title>Sequence and annotation of 42 cannabis genomes reveals extensive copy number variation in cannabinoid synthesis and pathogen resistance genes.</title>
        <authorList>
            <person name="Mckernan K.J."/>
            <person name="Helbert Y."/>
            <person name="Kane L.T."/>
            <person name="Ebling H."/>
            <person name="Zhang L."/>
            <person name="Liu B."/>
            <person name="Eaton Z."/>
            <person name="Mclaughlin S."/>
            <person name="Kingan S."/>
            <person name="Baybayan P."/>
            <person name="Concepcion G."/>
            <person name="Jordan M."/>
            <person name="Riva A."/>
            <person name="Barbazuk W."/>
            <person name="Harkins T."/>
        </authorList>
    </citation>
    <scope>NUCLEOTIDE SEQUENCE [LARGE SCALE GENOMIC DNA]</scope>
    <source>
        <strain evidence="3 4">cv. Jamaican Lion 4</strain>
        <strain evidence="2">Father</strain>
        <strain evidence="1">Mother</strain>
        <tissue evidence="1">Leaf</tissue>
    </source>
</reference>
<dbReference type="PANTHER" id="PTHR34049">
    <property type="entry name" value="F-BOX PROTEIN SKIP27"/>
    <property type="match status" value="1"/>
</dbReference>
<dbReference type="Proteomes" id="UP000525078">
    <property type="component" value="Unassembled WGS sequence"/>
</dbReference>
<evidence type="ECO:0000313" key="2">
    <source>
        <dbReference type="EMBL" id="KAF4397978.1"/>
    </source>
</evidence>
<evidence type="ECO:0000313" key="4">
    <source>
        <dbReference type="Proteomes" id="UP000583929"/>
    </source>
</evidence>
<organism evidence="1 3">
    <name type="scientific">Cannabis sativa</name>
    <name type="common">Hemp</name>
    <name type="synonym">Marijuana</name>
    <dbReference type="NCBI Taxonomy" id="3483"/>
    <lineage>
        <taxon>Eukaryota</taxon>
        <taxon>Viridiplantae</taxon>
        <taxon>Streptophyta</taxon>
        <taxon>Embryophyta</taxon>
        <taxon>Tracheophyta</taxon>
        <taxon>Spermatophyta</taxon>
        <taxon>Magnoliopsida</taxon>
        <taxon>eudicotyledons</taxon>
        <taxon>Gunneridae</taxon>
        <taxon>Pentapetalae</taxon>
        <taxon>rosids</taxon>
        <taxon>fabids</taxon>
        <taxon>Rosales</taxon>
        <taxon>Cannabaceae</taxon>
        <taxon>Cannabis</taxon>
    </lineage>
</organism>